<reference evidence="2" key="1">
    <citation type="submission" date="2023-04" db="EMBL/GenBank/DDBJ databases">
        <title>Candida boidinii NBRC 10035.</title>
        <authorList>
            <person name="Ichikawa N."/>
            <person name="Sato H."/>
            <person name="Tonouchi N."/>
        </authorList>
    </citation>
    <scope>NUCLEOTIDE SEQUENCE</scope>
    <source>
        <strain evidence="2">NBRC 10035</strain>
    </source>
</reference>
<feature type="compositionally biased region" description="Basic and acidic residues" evidence="1">
    <location>
        <begin position="208"/>
        <end position="232"/>
    </location>
</feature>
<dbReference type="EMBL" id="BSXN01003357">
    <property type="protein sequence ID" value="GME79093.1"/>
    <property type="molecule type" value="Genomic_DNA"/>
</dbReference>
<proteinExistence type="predicted"/>
<dbReference type="Proteomes" id="UP001165120">
    <property type="component" value="Unassembled WGS sequence"/>
</dbReference>
<feature type="region of interest" description="Disordered" evidence="1">
    <location>
        <begin position="9"/>
        <end position="45"/>
    </location>
</feature>
<comment type="caution">
    <text evidence="2">The sequence shown here is derived from an EMBL/GenBank/DDBJ whole genome shotgun (WGS) entry which is preliminary data.</text>
</comment>
<evidence type="ECO:0000313" key="3">
    <source>
        <dbReference type="Proteomes" id="UP001165120"/>
    </source>
</evidence>
<feature type="compositionally biased region" description="Polar residues" evidence="1">
    <location>
        <begin position="70"/>
        <end position="84"/>
    </location>
</feature>
<feature type="region of interest" description="Disordered" evidence="1">
    <location>
        <begin position="66"/>
        <end position="236"/>
    </location>
</feature>
<feature type="compositionally biased region" description="Basic and acidic residues" evidence="1">
    <location>
        <begin position="133"/>
        <end position="167"/>
    </location>
</feature>
<name>A0A9W6T7Y0_CANBO</name>
<dbReference type="AlphaFoldDB" id="A0A9W6T7Y0"/>
<feature type="compositionally biased region" description="Low complexity" evidence="1">
    <location>
        <begin position="85"/>
        <end position="113"/>
    </location>
</feature>
<organism evidence="2 3">
    <name type="scientific">Candida boidinii</name>
    <name type="common">Yeast</name>
    <dbReference type="NCBI Taxonomy" id="5477"/>
    <lineage>
        <taxon>Eukaryota</taxon>
        <taxon>Fungi</taxon>
        <taxon>Dikarya</taxon>
        <taxon>Ascomycota</taxon>
        <taxon>Saccharomycotina</taxon>
        <taxon>Pichiomycetes</taxon>
        <taxon>Pichiales</taxon>
        <taxon>Pichiaceae</taxon>
        <taxon>Ogataea</taxon>
        <taxon>Ogataea/Candida clade</taxon>
    </lineage>
</organism>
<evidence type="ECO:0000313" key="2">
    <source>
        <dbReference type="EMBL" id="GME79093.1"/>
    </source>
</evidence>
<keyword evidence="3" id="KW-1185">Reference proteome</keyword>
<protein>
    <submittedName>
        <fullName evidence="2">Unnamed protein product</fullName>
    </submittedName>
</protein>
<feature type="compositionally biased region" description="Acidic residues" evidence="1">
    <location>
        <begin position="179"/>
        <end position="188"/>
    </location>
</feature>
<evidence type="ECO:0000256" key="1">
    <source>
        <dbReference type="SAM" id="MobiDB-lite"/>
    </source>
</evidence>
<sequence length="265" mass="28526">MLVLLLLGHPPESFPSPTRDVSAPIIEEDEPHVAGQVPEVSSPTPIRRRASMVDDALKYLTPEEVARMNTPVSEQIKQYQSKSRSNSMNTKSAAAAAAAAAAASSTSRSRSNSLTKKPRSRSNSLLGRRPSFSKKEAPAKEAEPKVETPVAKEAEPVTESDDSKKLEAVSTADEPSALGDDDSVDDEAPPTARPVFTEVVDSSEEPAVEEKEAAAPVAAKKDTPKEAEHNTAADDEYDEVVSYKTVSSDEFEANKDDPNYMEIET</sequence>
<accession>A0A9W6T7Y0</accession>
<gene>
    <name evidence="2" type="ORF">Cboi02_000601700</name>
</gene>